<dbReference type="Pfam" id="PF01370">
    <property type="entry name" value="Epimerase"/>
    <property type="match status" value="1"/>
</dbReference>
<evidence type="ECO:0000313" key="7">
    <source>
        <dbReference type="Proteomes" id="UP000663090"/>
    </source>
</evidence>
<dbReference type="Pfam" id="PF03364">
    <property type="entry name" value="Polyketide_cyc"/>
    <property type="match status" value="1"/>
</dbReference>
<dbReference type="InterPro" id="IPR023393">
    <property type="entry name" value="START-like_dom_sf"/>
</dbReference>
<keyword evidence="7" id="KW-1185">Reference proteome</keyword>
<dbReference type="NCBIfam" id="TIGR01777">
    <property type="entry name" value="yfcH"/>
    <property type="match status" value="1"/>
</dbReference>
<dbReference type="Gene3D" id="3.40.50.720">
    <property type="entry name" value="NAD(P)-binding Rossmann-like Domain"/>
    <property type="match status" value="1"/>
</dbReference>
<evidence type="ECO:0000313" key="6">
    <source>
        <dbReference type="EMBL" id="QSQ17822.1"/>
    </source>
</evidence>
<dbReference type="PANTHER" id="PTHR11092:SF0">
    <property type="entry name" value="EPIMERASE FAMILY PROTEIN SDR39U1"/>
    <property type="match status" value="1"/>
</dbReference>
<sequence length="472" mass="50828">MGKSHVFNARARMPVSASELFAWHAREGALARLTPPWERMELLERSGDGIQVGARVVMKMRMGPIPRRWVAEHTAYIQDSLFQDTQVSGPFSKWVHTHRFWPEPAQGTSILEDEVEYALPLGWLGSLVGGGFARRSLERVFAYRHRVTGMDLRRHLAFASRGPLSVAVTGASGLVGSALVPLLTTGGHDVKRLVRRRAEASRGEVAWAPDKGEVDTAALEGVDAVVHLAGVNVAGKRWSPEYKDAILKSRAEGTLALSEALARMKRKPRVLVCAAGVSIYGDRGDEPLTETSAPGTGFLADVCRVWEAATAPAEAAGIRVVNLRIGPVLDARDGALAKMLPAFLAGGGGPIASGRQWMSWVSLEDLLGLIHFSLFTDAARGPINAVAPGAVRQADFARALGRVLRRPAVLPMPAAVIRTLFGEMGQEALLAGARVLPSTAEQLGYSFVLPDLEGALRFTLGRTTEGLEVRHD</sequence>
<protein>
    <submittedName>
        <fullName evidence="6">TIGR01777 family oxidoreductase</fullName>
    </submittedName>
</protein>
<feature type="domain" description="DUF1731" evidence="5">
    <location>
        <begin position="412"/>
        <end position="457"/>
    </location>
</feature>
<proteinExistence type="inferred from homology"/>
<dbReference type="InterPro" id="IPR001509">
    <property type="entry name" value="Epimerase_deHydtase"/>
</dbReference>
<dbReference type="SUPFAM" id="SSF51735">
    <property type="entry name" value="NAD(P)-binding Rossmann-fold domains"/>
    <property type="match status" value="1"/>
</dbReference>
<accession>A0ABX7NG60</accession>
<dbReference type="Gene3D" id="3.30.530.20">
    <property type="match status" value="1"/>
</dbReference>
<evidence type="ECO:0000259" key="3">
    <source>
        <dbReference type="Pfam" id="PF01370"/>
    </source>
</evidence>
<dbReference type="RefSeq" id="WP_206719444.1">
    <property type="nucleotide sequence ID" value="NZ_CP071091.1"/>
</dbReference>
<evidence type="ECO:0000259" key="5">
    <source>
        <dbReference type="Pfam" id="PF08338"/>
    </source>
</evidence>
<comment type="similarity">
    <text evidence="1">Belongs to the ribosome association toxin RatA family.</text>
</comment>
<dbReference type="CDD" id="cd07820">
    <property type="entry name" value="SRPBCC_3"/>
    <property type="match status" value="1"/>
</dbReference>
<dbReference type="Pfam" id="PF08338">
    <property type="entry name" value="DUF1731"/>
    <property type="match status" value="1"/>
</dbReference>
<dbReference type="InterPro" id="IPR010099">
    <property type="entry name" value="SDR39U1"/>
</dbReference>
<comment type="similarity">
    <text evidence="2">Belongs to the NAD(P)-dependent epimerase/dehydratase family. SDR39U1 subfamily.</text>
</comment>
<feature type="domain" description="NAD-dependent epimerase/dehydratase" evidence="3">
    <location>
        <begin position="166"/>
        <end position="374"/>
    </location>
</feature>
<dbReference type="EMBL" id="CP071091">
    <property type="protein sequence ID" value="QSQ17822.1"/>
    <property type="molecule type" value="Genomic_DNA"/>
</dbReference>
<evidence type="ECO:0000256" key="2">
    <source>
        <dbReference type="ARBA" id="ARBA00009353"/>
    </source>
</evidence>
<name>A0ABX7NG60_9BACT</name>
<dbReference type="InterPro" id="IPR005031">
    <property type="entry name" value="COQ10_START"/>
</dbReference>
<feature type="domain" description="Coenzyme Q-binding protein COQ10 START" evidence="4">
    <location>
        <begin position="13"/>
        <end position="138"/>
    </location>
</feature>
<evidence type="ECO:0000256" key="1">
    <source>
        <dbReference type="ARBA" id="ARBA00008918"/>
    </source>
</evidence>
<dbReference type="InterPro" id="IPR013549">
    <property type="entry name" value="DUF1731"/>
</dbReference>
<dbReference type="Proteomes" id="UP000663090">
    <property type="component" value="Chromosome"/>
</dbReference>
<gene>
    <name evidence="6" type="ORF">JY572_18070</name>
</gene>
<dbReference type="SUPFAM" id="SSF55961">
    <property type="entry name" value="Bet v1-like"/>
    <property type="match status" value="1"/>
</dbReference>
<dbReference type="PANTHER" id="PTHR11092">
    <property type="entry name" value="SUGAR NUCLEOTIDE EPIMERASE RELATED"/>
    <property type="match status" value="1"/>
</dbReference>
<organism evidence="6 7">
    <name type="scientific">Myxococcus landrumensis</name>
    <dbReference type="NCBI Taxonomy" id="2813577"/>
    <lineage>
        <taxon>Bacteria</taxon>
        <taxon>Pseudomonadati</taxon>
        <taxon>Myxococcota</taxon>
        <taxon>Myxococcia</taxon>
        <taxon>Myxococcales</taxon>
        <taxon>Cystobacterineae</taxon>
        <taxon>Myxococcaceae</taxon>
        <taxon>Myxococcus</taxon>
    </lineage>
</organism>
<evidence type="ECO:0000259" key="4">
    <source>
        <dbReference type="Pfam" id="PF03364"/>
    </source>
</evidence>
<reference evidence="6 7" key="1">
    <citation type="submission" date="2021-02" db="EMBL/GenBank/DDBJ databases">
        <title>De Novo genome assembly of isolated myxobacteria.</title>
        <authorList>
            <person name="Stevens D.C."/>
        </authorList>
    </citation>
    <scope>NUCLEOTIDE SEQUENCE [LARGE SCALE GENOMIC DNA]</scope>
    <source>
        <strain evidence="6 7">SCHIC003</strain>
    </source>
</reference>
<dbReference type="InterPro" id="IPR036291">
    <property type="entry name" value="NAD(P)-bd_dom_sf"/>
</dbReference>